<dbReference type="Proteomes" id="UP001335648">
    <property type="component" value="Unassembled WGS sequence"/>
</dbReference>
<name>A0AAN8BKD5_9TELE</name>
<dbReference type="AlphaFoldDB" id="A0AAN8BKD5"/>
<proteinExistence type="predicted"/>
<evidence type="ECO:0000313" key="2">
    <source>
        <dbReference type="Proteomes" id="UP001335648"/>
    </source>
</evidence>
<sequence>METSPLCCLVVRWRISSGRFMIRRRKPDGCCRRSSLSLHLLFTLYCLDTNTEQRAALSAAVKKQLFSIMF</sequence>
<protein>
    <submittedName>
        <fullName evidence="1">Uncharacterized protein</fullName>
    </submittedName>
</protein>
<gene>
    <name evidence="1" type="ORF">CesoFtcFv8_017685</name>
</gene>
<dbReference type="EMBL" id="JAULUE010002059">
    <property type="protein sequence ID" value="KAK5886675.1"/>
    <property type="molecule type" value="Genomic_DNA"/>
</dbReference>
<reference evidence="1 2" key="1">
    <citation type="journal article" date="2023" name="Mol. Biol. Evol.">
        <title>Genomics of Secondarily Temperate Adaptation in the Only Non-Antarctic Icefish.</title>
        <authorList>
            <person name="Rivera-Colon A.G."/>
            <person name="Rayamajhi N."/>
            <person name="Minhas B.F."/>
            <person name="Madrigal G."/>
            <person name="Bilyk K.T."/>
            <person name="Yoon V."/>
            <person name="Hune M."/>
            <person name="Gregory S."/>
            <person name="Cheng C.H.C."/>
            <person name="Catchen J.M."/>
        </authorList>
    </citation>
    <scope>NUCLEOTIDE SEQUENCE [LARGE SCALE GENOMIC DNA]</scope>
    <source>
        <strain evidence="1">JC2023a</strain>
    </source>
</reference>
<organism evidence="1 2">
    <name type="scientific">Champsocephalus esox</name>
    <name type="common">pike icefish</name>
    <dbReference type="NCBI Taxonomy" id="159716"/>
    <lineage>
        <taxon>Eukaryota</taxon>
        <taxon>Metazoa</taxon>
        <taxon>Chordata</taxon>
        <taxon>Craniata</taxon>
        <taxon>Vertebrata</taxon>
        <taxon>Euteleostomi</taxon>
        <taxon>Actinopterygii</taxon>
        <taxon>Neopterygii</taxon>
        <taxon>Teleostei</taxon>
        <taxon>Neoteleostei</taxon>
        <taxon>Acanthomorphata</taxon>
        <taxon>Eupercaria</taxon>
        <taxon>Perciformes</taxon>
        <taxon>Notothenioidei</taxon>
        <taxon>Channichthyidae</taxon>
        <taxon>Champsocephalus</taxon>
    </lineage>
</organism>
<keyword evidence="2" id="KW-1185">Reference proteome</keyword>
<comment type="caution">
    <text evidence="1">The sequence shown here is derived from an EMBL/GenBank/DDBJ whole genome shotgun (WGS) entry which is preliminary data.</text>
</comment>
<evidence type="ECO:0000313" key="1">
    <source>
        <dbReference type="EMBL" id="KAK5886675.1"/>
    </source>
</evidence>
<accession>A0AAN8BKD5</accession>